<proteinExistence type="inferred from homology"/>
<evidence type="ECO:0000256" key="3">
    <source>
        <dbReference type="SAM" id="Coils"/>
    </source>
</evidence>
<evidence type="ECO:0000313" key="5">
    <source>
        <dbReference type="EMBL" id="NME10905.1"/>
    </source>
</evidence>
<feature type="coiled-coil region" evidence="3">
    <location>
        <begin position="205"/>
        <end position="243"/>
    </location>
</feature>
<keyword evidence="6" id="KW-0067">ATP-binding</keyword>
<dbReference type="Gene3D" id="1.10.8.60">
    <property type="match status" value="1"/>
</dbReference>
<dbReference type="Gene3D" id="3.30.230.10">
    <property type="match status" value="1"/>
</dbReference>
<dbReference type="SUPFAM" id="SSF54211">
    <property type="entry name" value="Ribosomal protein S5 domain 2-like"/>
    <property type="match status" value="1"/>
</dbReference>
<dbReference type="InterPro" id="IPR008269">
    <property type="entry name" value="Lon_proteolytic"/>
</dbReference>
<keyword evidence="2" id="KW-0720">Serine protease</keyword>
<dbReference type="Pfam" id="PF13654">
    <property type="entry name" value="AAA_32"/>
    <property type="match status" value="1"/>
</dbReference>
<dbReference type="PROSITE" id="PS51786">
    <property type="entry name" value="LON_PROTEOLYTIC"/>
    <property type="match status" value="1"/>
</dbReference>
<dbReference type="EMBL" id="CP032452">
    <property type="protein sequence ID" value="QEZ69385.1"/>
    <property type="molecule type" value="Genomic_DNA"/>
</dbReference>
<keyword evidence="2" id="KW-0378">Hydrolase</keyword>
<dbReference type="PRINTS" id="PR00830">
    <property type="entry name" value="ENDOLAPTASE"/>
</dbReference>
<gene>
    <name evidence="6" type="ORF">D4A35_10825</name>
    <name evidence="5" type="ORF">HF875_15345</name>
</gene>
<dbReference type="Pfam" id="PF20437">
    <property type="entry name" value="LonC_helical"/>
    <property type="match status" value="1"/>
</dbReference>
<name>A0A5P3XGI9_PARBF</name>
<dbReference type="Pfam" id="PF05362">
    <property type="entry name" value="Lon_C"/>
    <property type="match status" value="1"/>
</dbReference>
<organism evidence="6 7">
    <name type="scientific">Paraclostridium bifermentans</name>
    <name type="common">Clostridium bifermentans</name>
    <dbReference type="NCBI Taxonomy" id="1490"/>
    <lineage>
        <taxon>Bacteria</taxon>
        <taxon>Bacillati</taxon>
        <taxon>Bacillota</taxon>
        <taxon>Clostridia</taxon>
        <taxon>Peptostreptococcales</taxon>
        <taxon>Peptostreptococcaceae</taxon>
        <taxon>Paraclostridium</taxon>
    </lineage>
</organism>
<dbReference type="InterPro" id="IPR027065">
    <property type="entry name" value="Lon_Prtase"/>
</dbReference>
<reference evidence="6 7" key="1">
    <citation type="submission" date="2018-09" db="EMBL/GenBank/DDBJ databases">
        <title>A clostridial neurotoxin that targets Anopheles mosquitoes.</title>
        <authorList>
            <person name="Contreras E."/>
            <person name="Masuyer G."/>
            <person name="Qureshi N."/>
            <person name="Chawla S."/>
            <person name="Lim H.L."/>
            <person name="Chen J."/>
            <person name="Stenmark P."/>
            <person name="Gill S."/>
        </authorList>
    </citation>
    <scope>NUCLEOTIDE SEQUENCE [LARGE SCALE GENOMIC DNA]</scope>
    <source>
        <strain evidence="6 7">Cbm</strain>
    </source>
</reference>
<dbReference type="EC" id="3.4.21.53" evidence="2"/>
<dbReference type="Pfam" id="PF20436">
    <property type="entry name" value="LonB_AAA-LID"/>
    <property type="match status" value="1"/>
</dbReference>
<evidence type="ECO:0000256" key="2">
    <source>
        <dbReference type="PROSITE-ProRule" id="PRU01122"/>
    </source>
</evidence>
<comment type="similarity">
    <text evidence="2">Belongs to the peptidase S16 family.</text>
</comment>
<accession>A0A5P3XGI9</accession>
<keyword evidence="3" id="KW-0175">Coiled coil</keyword>
<dbReference type="PANTHER" id="PTHR10046">
    <property type="entry name" value="ATP DEPENDENT LON PROTEASE FAMILY MEMBER"/>
    <property type="match status" value="1"/>
</dbReference>
<dbReference type="InterPro" id="IPR046844">
    <property type="entry name" value="Lon-like_helical"/>
</dbReference>
<dbReference type="InterPro" id="IPR046843">
    <property type="entry name" value="LonB_AAA-LID"/>
</dbReference>
<dbReference type="InterPro" id="IPR027417">
    <property type="entry name" value="P-loop_NTPase"/>
</dbReference>
<feature type="domain" description="Lon proteolytic" evidence="4">
    <location>
        <begin position="572"/>
        <end position="767"/>
    </location>
</feature>
<dbReference type="GO" id="GO:0004252">
    <property type="term" value="F:serine-type endopeptidase activity"/>
    <property type="evidence" value="ECO:0007669"/>
    <property type="project" value="UniProtKB-UniRule"/>
</dbReference>
<evidence type="ECO:0000313" key="7">
    <source>
        <dbReference type="Proteomes" id="UP000326961"/>
    </source>
</evidence>
<evidence type="ECO:0000313" key="8">
    <source>
        <dbReference type="Proteomes" id="UP000573963"/>
    </source>
</evidence>
<dbReference type="InterPro" id="IPR014721">
    <property type="entry name" value="Ribsml_uS5_D2-typ_fold_subgr"/>
</dbReference>
<keyword evidence="6" id="KW-0547">Nucleotide-binding</keyword>
<dbReference type="RefSeq" id="WP_150886811.1">
    <property type="nucleotide sequence ID" value="NZ_BROK01000073.1"/>
</dbReference>
<dbReference type="EMBL" id="JABAFD010000012">
    <property type="protein sequence ID" value="NME10905.1"/>
    <property type="molecule type" value="Genomic_DNA"/>
</dbReference>
<dbReference type="AlphaFoldDB" id="A0A5P3XGI9"/>
<feature type="active site" evidence="2">
    <location>
        <position position="705"/>
    </location>
</feature>
<sequence length="794" mass="90279">MFNSDKFKLDIEKLKCTCDLDNIEFKSTEDIEPVRDIIGQDRAVKAIEFGLNMKQKGYNIYVAGSSGTGRNSYTNMLISKVKQNNKNIKDWAYVYNFKNNNEPIALSFECGQGKLFKKDMEDIIEKLKLEIPKIFSTKEYEYHNRLLMTELESNIQYIIDKLNGIAKPRGFKFEVTERGLISVPINSDGDMLGEAEIGNLTPQQIKDLREEGLKLNQDSKEYINEIKLCEDQYKEKLDELDKNVGKSLVGFYERYLLERYGECKKVKEYINDLCDDIVENISKFKTSGEENNQNPMALLGLMGPKSDAKFFVRYGVNLLIDNSECTEGKVINENNPTYYNLAGSIDYKNEIGSLTTSFMEIKPGSLHKANGGFIIINAKDLLSSPFSWECLKRSLKTGKISIESLNKQYGYLVTSNLKPEPIDLDIKVILIGDNYIYNILYSYEEDFRNLFKIMADFDVEINKNNENIYKIIKLISNQCKEYNLKHFDREAVERVLEYSVRLSDDKEKLTAKFNKIVDLIFESEALSKVDSKYVTKSDVEKAINQKRYRNNKYEEKLNEMFEDETLLIDIDGEKVGQINGLAVMGTGEYSFGKPSKITASTYKGRSGIINIEREIKQSGSIHDKGVLILTGYLGERYGKEKPLSISTSITFEQNYCGVDGDSASSTELYAVISSISKIPIKQNIAVTGSVSQKGEIQPIGGINEKIEGFFDVCKIKGLNGKQGVMMPIQNVKNLMLKDEVIEAVKNGQFSIYAISNIEEGLGILTGLNIEEIDKKVIEQLNIYRKNDDDDKKDK</sequence>
<evidence type="ECO:0000259" key="4">
    <source>
        <dbReference type="PROSITE" id="PS51786"/>
    </source>
</evidence>
<feature type="active site" evidence="2">
    <location>
        <position position="662"/>
    </location>
</feature>
<keyword evidence="1 2" id="KW-0645">Protease</keyword>
<protein>
    <recommendedName>
        <fullName evidence="2">endopeptidase La</fullName>
        <ecNumber evidence="2">3.4.21.53</ecNumber>
    </recommendedName>
</protein>
<dbReference type="Gene3D" id="3.40.50.300">
    <property type="entry name" value="P-loop containing nucleotide triphosphate hydrolases"/>
    <property type="match status" value="2"/>
</dbReference>
<feature type="coiled-coil region" evidence="3">
    <location>
        <begin position="536"/>
        <end position="563"/>
    </location>
</feature>
<evidence type="ECO:0000313" key="6">
    <source>
        <dbReference type="EMBL" id="QEZ69385.1"/>
    </source>
</evidence>
<dbReference type="GO" id="GO:0005524">
    <property type="term" value="F:ATP binding"/>
    <property type="evidence" value="ECO:0007669"/>
    <property type="project" value="UniProtKB-KW"/>
</dbReference>
<dbReference type="Proteomes" id="UP000573963">
    <property type="component" value="Unassembled WGS sequence"/>
</dbReference>
<comment type="catalytic activity">
    <reaction evidence="2">
        <text>Hydrolysis of proteins in presence of ATP.</text>
        <dbReference type="EC" id="3.4.21.53"/>
    </reaction>
</comment>
<dbReference type="GO" id="GO:0006508">
    <property type="term" value="P:proteolysis"/>
    <property type="evidence" value="ECO:0007669"/>
    <property type="project" value="UniProtKB-KW"/>
</dbReference>
<dbReference type="Proteomes" id="UP000326961">
    <property type="component" value="Chromosome"/>
</dbReference>
<dbReference type="InterPro" id="IPR020568">
    <property type="entry name" value="Ribosomal_Su5_D2-typ_SF"/>
</dbReference>
<dbReference type="GO" id="GO:0030163">
    <property type="term" value="P:protein catabolic process"/>
    <property type="evidence" value="ECO:0007669"/>
    <property type="project" value="InterPro"/>
</dbReference>
<evidence type="ECO:0000256" key="1">
    <source>
        <dbReference type="ARBA" id="ARBA00022670"/>
    </source>
</evidence>
<reference evidence="5 8" key="2">
    <citation type="submission" date="2020-04" db="EMBL/GenBank/DDBJ databases">
        <authorList>
            <person name="Hitch T.C.A."/>
            <person name="Wylensek D."/>
            <person name="Clavel T."/>
        </authorList>
    </citation>
    <scope>NUCLEOTIDE SEQUENCE [LARGE SCALE GENOMIC DNA]</scope>
    <source>
        <strain evidence="5 8">Med78_4-601-WT-2</strain>
    </source>
</reference>
<dbReference type="InterPro" id="IPR041699">
    <property type="entry name" value="AAA_32"/>
</dbReference>
<dbReference type="GO" id="GO:0004176">
    <property type="term" value="F:ATP-dependent peptidase activity"/>
    <property type="evidence" value="ECO:0007669"/>
    <property type="project" value="UniProtKB-UniRule"/>
</dbReference>